<dbReference type="Gene3D" id="3.60.110.10">
    <property type="entry name" value="Carbon-nitrogen hydrolase"/>
    <property type="match status" value="1"/>
</dbReference>
<protein>
    <recommendedName>
        <fullName evidence="2">CN hydrolase domain-containing protein</fullName>
    </recommendedName>
</protein>
<comment type="caution">
    <text evidence="1">The sequence shown here is derived from an EMBL/GenBank/DDBJ whole genome shotgun (WGS) entry which is preliminary data.</text>
</comment>
<reference evidence="1" key="1">
    <citation type="journal article" date="2014" name="Front. Microbiol.">
        <title>High frequency of phylogenetically diverse reductive dehalogenase-homologous genes in deep subseafloor sedimentary metagenomes.</title>
        <authorList>
            <person name="Kawai M."/>
            <person name="Futagami T."/>
            <person name="Toyoda A."/>
            <person name="Takaki Y."/>
            <person name="Nishi S."/>
            <person name="Hori S."/>
            <person name="Arai W."/>
            <person name="Tsubouchi T."/>
            <person name="Morono Y."/>
            <person name="Uchiyama I."/>
            <person name="Ito T."/>
            <person name="Fujiyama A."/>
            <person name="Inagaki F."/>
            <person name="Takami H."/>
        </authorList>
    </citation>
    <scope>NUCLEOTIDE SEQUENCE</scope>
    <source>
        <strain evidence="1">Expedition CK06-06</strain>
    </source>
</reference>
<dbReference type="AlphaFoldDB" id="X1S7L5"/>
<feature type="non-terminal residue" evidence="1">
    <location>
        <position position="1"/>
    </location>
</feature>
<name>X1S7L5_9ZZZZ</name>
<evidence type="ECO:0000313" key="1">
    <source>
        <dbReference type="EMBL" id="GAI75091.1"/>
    </source>
</evidence>
<accession>X1S7L5</accession>
<proteinExistence type="predicted"/>
<sequence>AEGELLYRAKPEEEEFFIAEIDVSKARDKSIAQRNNLLEDRRPEYYTKLIEN</sequence>
<dbReference type="InterPro" id="IPR036526">
    <property type="entry name" value="C-N_Hydrolase_sf"/>
</dbReference>
<gene>
    <name evidence="1" type="ORF">S12H4_22364</name>
</gene>
<organism evidence="1">
    <name type="scientific">marine sediment metagenome</name>
    <dbReference type="NCBI Taxonomy" id="412755"/>
    <lineage>
        <taxon>unclassified sequences</taxon>
        <taxon>metagenomes</taxon>
        <taxon>ecological metagenomes</taxon>
    </lineage>
</organism>
<evidence type="ECO:0008006" key="2">
    <source>
        <dbReference type="Google" id="ProtNLM"/>
    </source>
</evidence>
<dbReference type="EMBL" id="BARW01011651">
    <property type="protein sequence ID" value="GAI75091.1"/>
    <property type="molecule type" value="Genomic_DNA"/>
</dbReference>